<evidence type="ECO:0000256" key="2">
    <source>
        <dbReference type="ARBA" id="ARBA00022552"/>
    </source>
</evidence>
<dbReference type="Proteomes" id="UP000008983">
    <property type="component" value="Unassembled WGS sequence"/>
</dbReference>
<keyword evidence="7" id="KW-0378">Hydrolase</keyword>
<dbReference type="RefSeq" id="XP_004034468.1">
    <property type="nucleotide sequence ID" value="XM_004034420.1"/>
</dbReference>
<dbReference type="SUPFAM" id="SSF52113">
    <property type="entry name" value="BRCT domain"/>
    <property type="match status" value="1"/>
</dbReference>
<dbReference type="GeneID" id="14907107"/>
<dbReference type="InterPro" id="IPR010613">
    <property type="entry name" value="PES"/>
</dbReference>
<dbReference type="Pfam" id="PF06732">
    <property type="entry name" value="Pescadillo_N"/>
    <property type="match status" value="1"/>
</dbReference>
<dbReference type="GO" id="GO:0005654">
    <property type="term" value="C:nucleoplasm"/>
    <property type="evidence" value="ECO:0007669"/>
    <property type="project" value="UniProtKB-SubCell"/>
</dbReference>
<evidence type="ECO:0000256" key="5">
    <source>
        <dbReference type="SAM" id="MobiDB-lite"/>
    </source>
</evidence>
<keyword evidence="2 4" id="KW-0698">rRNA processing</keyword>
<evidence type="ECO:0000256" key="4">
    <source>
        <dbReference type="HAMAP-Rule" id="MF_03028"/>
    </source>
</evidence>
<gene>
    <name evidence="7" type="ORF">IMG5_119980</name>
</gene>
<evidence type="ECO:0000256" key="1">
    <source>
        <dbReference type="ARBA" id="ARBA00022517"/>
    </source>
</evidence>
<dbReference type="GO" id="GO:0000463">
    <property type="term" value="P:maturation of LSU-rRNA from tricistronic rRNA transcript (SSU-rRNA, 5.8S rRNA, LSU-rRNA)"/>
    <property type="evidence" value="ECO:0007669"/>
    <property type="project" value="UniProtKB-UniRule"/>
</dbReference>
<dbReference type="FunCoup" id="G0QUX7">
    <property type="interactions" value="592"/>
</dbReference>
<dbReference type="AlphaFoldDB" id="G0QUX7"/>
<organism evidence="7 8">
    <name type="scientific">Ichthyophthirius multifiliis</name>
    <name type="common">White spot disease agent</name>
    <name type="synonym">Ich</name>
    <dbReference type="NCBI Taxonomy" id="5932"/>
    <lineage>
        <taxon>Eukaryota</taxon>
        <taxon>Sar</taxon>
        <taxon>Alveolata</taxon>
        <taxon>Ciliophora</taxon>
        <taxon>Intramacronucleata</taxon>
        <taxon>Oligohymenophorea</taxon>
        <taxon>Hymenostomatida</taxon>
        <taxon>Ophryoglenina</taxon>
        <taxon>Ichthyophthirius</taxon>
    </lineage>
</organism>
<dbReference type="SMART" id="SM00292">
    <property type="entry name" value="BRCT"/>
    <property type="match status" value="1"/>
</dbReference>
<dbReference type="GO" id="GO:0016787">
    <property type="term" value="F:hydrolase activity"/>
    <property type="evidence" value="ECO:0007669"/>
    <property type="project" value="UniProtKB-KW"/>
</dbReference>
<proteinExistence type="inferred from homology"/>
<comment type="function">
    <text evidence="4">Required for maturation of ribosomal RNAs and formation of the large ribosomal subunit.</text>
</comment>
<dbReference type="OrthoDB" id="10264910at2759"/>
<evidence type="ECO:0000259" key="6">
    <source>
        <dbReference type="PROSITE" id="PS50172"/>
    </source>
</evidence>
<sequence>MVKKTMKNTVGEATKYISRAKSIKKLQISLKDFRRLCILKGVYPREPPKKLFKTGKTYYHKKDINYIMHEKILQKFREQKAWAKKLQKLKARKDEMRVKKLLKDKPTYTLNHLIKERYPTFIDALRDLDDPLCLISLFSCFAAHKSLGVKRNIVEKCIRLQREFNLYIIKSRSLEKVFVSIKGIYYQAQIEGQKITWIQPFQLPAELPVEVDYKVMLTFLEFYEILVKFVNFKLFSNLGIKYPITINQSIEDQSYFSYSSFVLETKDSQQTLEQVEQENLKYQIDDKFAKDDNIQILQNGNSNDKKDLFTNCVFFLSTEVPRLSLEFVILAFGGKVSWSGCESFPITQDDPQITHFITDRNPKFLKFLKNREYVQPQWIYDSVNNAVLLPVAEYGPGKSLPSHLSPFVEYNDTEYKPQRQKDIEKLKGIEVQEEDEDNDIQVKNDDDDDEEEEDFEPNQKTIVNSQQLGSNDEDDEEDEDQEISEDKEESKEQDSEIQEVQVEVDQSEEENEYDHQKALKKKL</sequence>
<dbReference type="GO" id="GO:0030687">
    <property type="term" value="C:preribosome, large subunit precursor"/>
    <property type="evidence" value="ECO:0007669"/>
    <property type="project" value="UniProtKB-UniRule"/>
</dbReference>
<feature type="compositionally biased region" description="Acidic residues" evidence="5">
    <location>
        <begin position="433"/>
        <end position="456"/>
    </location>
</feature>
<protein>
    <recommendedName>
        <fullName evidence="4">Pescadillo homolog</fullName>
    </recommendedName>
</protein>
<dbReference type="PANTHER" id="PTHR12221">
    <property type="entry name" value="PESCADILLO - RELATED"/>
    <property type="match status" value="1"/>
</dbReference>
<dbReference type="GO" id="GO:0000466">
    <property type="term" value="P:maturation of 5.8S rRNA from tricistronic rRNA transcript (SSU-rRNA, 5.8S rRNA, LSU-rRNA)"/>
    <property type="evidence" value="ECO:0007669"/>
    <property type="project" value="UniProtKB-UniRule"/>
</dbReference>
<evidence type="ECO:0000313" key="7">
    <source>
        <dbReference type="EMBL" id="EGR30982.1"/>
    </source>
</evidence>
<evidence type="ECO:0000256" key="3">
    <source>
        <dbReference type="ARBA" id="ARBA00023242"/>
    </source>
</evidence>
<dbReference type="GO" id="GO:0003723">
    <property type="term" value="F:RNA binding"/>
    <property type="evidence" value="ECO:0007669"/>
    <property type="project" value="TreeGrafter"/>
</dbReference>
<accession>G0QUX7</accession>
<dbReference type="GO" id="GO:0043021">
    <property type="term" value="F:ribonucleoprotein complex binding"/>
    <property type="evidence" value="ECO:0007669"/>
    <property type="project" value="UniProtKB-UniRule"/>
</dbReference>
<dbReference type="HAMAP" id="MF_03028">
    <property type="entry name" value="Pescadillo"/>
    <property type="match status" value="1"/>
</dbReference>
<keyword evidence="3 4" id="KW-0539">Nucleus</keyword>
<reference evidence="7 8" key="1">
    <citation type="submission" date="2011-07" db="EMBL/GenBank/DDBJ databases">
        <authorList>
            <person name="Coyne R."/>
            <person name="Brami D."/>
            <person name="Johnson J."/>
            <person name="Hostetler J."/>
            <person name="Hannick L."/>
            <person name="Clark T."/>
            <person name="Cassidy-Hanley D."/>
            <person name="Inman J."/>
        </authorList>
    </citation>
    <scope>NUCLEOTIDE SEQUENCE [LARGE SCALE GENOMIC DNA]</scope>
    <source>
        <strain evidence="7 8">G5</strain>
    </source>
</reference>
<dbReference type="STRING" id="857967.G0QUX7"/>
<feature type="compositionally biased region" description="Polar residues" evidence="5">
    <location>
        <begin position="459"/>
        <end position="470"/>
    </location>
</feature>
<dbReference type="CDD" id="cd17709">
    <property type="entry name" value="BRCT_pescadillo_like"/>
    <property type="match status" value="1"/>
</dbReference>
<dbReference type="Pfam" id="PF16589">
    <property type="entry name" value="BRCT_2"/>
    <property type="match status" value="1"/>
</dbReference>
<feature type="domain" description="BRCT" evidence="6">
    <location>
        <begin position="304"/>
        <end position="396"/>
    </location>
</feature>
<dbReference type="InterPro" id="IPR001357">
    <property type="entry name" value="BRCT_dom"/>
</dbReference>
<dbReference type="PROSITE" id="PS50172">
    <property type="entry name" value="BRCT"/>
    <property type="match status" value="1"/>
</dbReference>
<dbReference type="eggNOG" id="KOG2481">
    <property type="taxonomic scope" value="Eukaryota"/>
</dbReference>
<dbReference type="InterPro" id="IPR036420">
    <property type="entry name" value="BRCT_dom_sf"/>
</dbReference>
<dbReference type="OMA" id="QKVTWIV"/>
<dbReference type="EMBL" id="GL983925">
    <property type="protein sequence ID" value="EGR30982.1"/>
    <property type="molecule type" value="Genomic_DNA"/>
</dbReference>
<comment type="subcellular location">
    <subcellularLocation>
        <location evidence="4">Nucleus</location>
        <location evidence="4">Nucleolus</location>
    </subcellularLocation>
    <subcellularLocation>
        <location evidence="4">Nucleus</location>
        <location evidence="4">Nucleoplasm</location>
    </subcellularLocation>
</comment>
<dbReference type="InParanoid" id="G0QUX7"/>
<comment type="similarity">
    <text evidence="4">Belongs to the pescadillo family.</text>
</comment>
<dbReference type="Gene3D" id="3.40.50.10190">
    <property type="entry name" value="BRCT domain"/>
    <property type="match status" value="1"/>
</dbReference>
<dbReference type="GO" id="GO:0070545">
    <property type="term" value="C:PeBoW complex"/>
    <property type="evidence" value="ECO:0007669"/>
    <property type="project" value="TreeGrafter"/>
</dbReference>
<evidence type="ECO:0000313" key="8">
    <source>
        <dbReference type="Proteomes" id="UP000008983"/>
    </source>
</evidence>
<feature type="region of interest" description="Disordered" evidence="5">
    <location>
        <begin position="433"/>
        <end position="523"/>
    </location>
</feature>
<keyword evidence="8" id="KW-1185">Reference proteome</keyword>
<name>G0QUX7_ICHMU</name>
<feature type="compositionally biased region" description="Acidic residues" evidence="5">
    <location>
        <begin position="471"/>
        <end position="487"/>
    </location>
</feature>
<keyword evidence="1 4" id="KW-0690">Ribosome biogenesis</keyword>
<dbReference type="PANTHER" id="PTHR12221:SF6">
    <property type="entry name" value="PESCADILLO HOMOLOG"/>
    <property type="match status" value="1"/>
</dbReference>